<protein>
    <recommendedName>
        <fullName evidence="4">Pyrroloquinoline-quinone binding quinoprotein</fullName>
    </recommendedName>
</protein>
<feature type="compositionally biased region" description="Low complexity" evidence="1">
    <location>
        <begin position="29"/>
        <end position="47"/>
    </location>
</feature>
<evidence type="ECO:0008006" key="4">
    <source>
        <dbReference type="Google" id="ProtNLM"/>
    </source>
</evidence>
<dbReference type="InterPro" id="IPR011047">
    <property type="entry name" value="Quinoprotein_ADH-like_sf"/>
</dbReference>
<name>A0ABN2BK18_9ACTN</name>
<sequence>MLRPLIAATVAATLLAGCSGGDDKATDQPSPSGDSSPSASSTPTGPDLATFDPPKAFVPVSALAQGSTGQSNMFNIEAGMVGEASLYALRSGLTARTLSASSWEVPASTEPTTTTNDFTAPMAVQLNGKEVVATAYTQIVQGSGTQKSHGQVTFQWIDPSQGDLLATAVADLSTLLGPGNSGKDFYTPAYDAATGQIAVGVTVSSPDRTAKIRQFTVFADPVTKKTSTIPGVRAAGVLNGTVVGVKGESGEGVKDNAIVQVDAVTGTVKKTVPVPAMNYLSIEGSGGKHAYLSGTGYVQDTKYEHHYVNSAYAVDIATGEVVESKQPNSKDQGGIGGCFSDHVASVVCNGSIGDQKGIVGFDDTTGKIAWKYDASANRLVPQVTAIYNGMVYGSADDQAILLDAKTGQDVPTPSATPTESATPGDGTTPSDSPSSYGDGNVGGWGDTTLLYGEPKSPAMVSKYGSVYLQDPGNKAPSNTEKILVVQKAVG</sequence>
<keyword evidence="3" id="KW-1185">Reference proteome</keyword>
<feature type="compositionally biased region" description="Polar residues" evidence="1">
    <location>
        <begin position="425"/>
        <end position="437"/>
    </location>
</feature>
<dbReference type="EMBL" id="BAAANC010000002">
    <property type="protein sequence ID" value="GAA1541829.1"/>
    <property type="molecule type" value="Genomic_DNA"/>
</dbReference>
<comment type="caution">
    <text evidence="2">The sequence shown here is derived from an EMBL/GenBank/DDBJ whole genome shotgun (WGS) entry which is preliminary data.</text>
</comment>
<dbReference type="Gene3D" id="2.130.10.10">
    <property type="entry name" value="YVTN repeat-like/Quinoprotein amine dehydrogenase"/>
    <property type="match status" value="1"/>
</dbReference>
<gene>
    <name evidence="2" type="ORF">GCM10009741_51260</name>
</gene>
<proteinExistence type="predicted"/>
<evidence type="ECO:0000313" key="2">
    <source>
        <dbReference type="EMBL" id="GAA1541829.1"/>
    </source>
</evidence>
<organism evidence="2 3">
    <name type="scientific">Kribbella lupini</name>
    <dbReference type="NCBI Taxonomy" id="291602"/>
    <lineage>
        <taxon>Bacteria</taxon>
        <taxon>Bacillati</taxon>
        <taxon>Actinomycetota</taxon>
        <taxon>Actinomycetes</taxon>
        <taxon>Propionibacteriales</taxon>
        <taxon>Kribbellaceae</taxon>
        <taxon>Kribbella</taxon>
    </lineage>
</organism>
<dbReference type="RefSeq" id="WP_344178324.1">
    <property type="nucleotide sequence ID" value="NZ_BAAANC010000002.1"/>
</dbReference>
<feature type="region of interest" description="Disordered" evidence="1">
    <location>
        <begin position="406"/>
        <end position="439"/>
    </location>
</feature>
<dbReference type="PROSITE" id="PS51257">
    <property type="entry name" value="PROKAR_LIPOPROTEIN"/>
    <property type="match status" value="1"/>
</dbReference>
<dbReference type="SUPFAM" id="SSF50998">
    <property type="entry name" value="Quinoprotein alcohol dehydrogenase-like"/>
    <property type="match status" value="1"/>
</dbReference>
<feature type="region of interest" description="Disordered" evidence="1">
    <location>
        <begin position="20"/>
        <end position="53"/>
    </location>
</feature>
<evidence type="ECO:0000313" key="3">
    <source>
        <dbReference type="Proteomes" id="UP001500363"/>
    </source>
</evidence>
<evidence type="ECO:0000256" key="1">
    <source>
        <dbReference type="SAM" id="MobiDB-lite"/>
    </source>
</evidence>
<dbReference type="InterPro" id="IPR015943">
    <property type="entry name" value="WD40/YVTN_repeat-like_dom_sf"/>
</dbReference>
<feature type="compositionally biased region" description="Low complexity" evidence="1">
    <location>
        <begin position="411"/>
        <end position="423"/>
    </location>
</feature>
<accession>A0ABN2BK18</accession>
<dbReference type="Proteomes" id="UP001500363">
    <property type="component" value="Unassembled WGS sequence"/>
</dbReference>
<reference evidence="2 3" key="1">
    <citation type="journal article" date="2019" name="Int. J. Syst. Evol. Microbiol.">
        <title>The Global Catalogue of Microorganisms (GCM) 10K type strain sequencing project: providing services to taxonomists for standard genome sequencing and annotation.</title>
        <authorList>
            <consortium name="The Broad Institute Genomics Platform"/>
            <consortium name="The Broad Institute Genome Sequencing Center for Infectious Disease"/>
            <person name="Wu L."/>
            <person name="Ma J."/>
        </authorList>
    </citation>
    <scope>NUCLEOTIDE SEQUENCE [LARGE SCALE GENOMIC DNA]</scope>
    <source>
        <strain evidence="2 3">JCM 14303</strain>
    </source>
</reference>